<dbReference type="InterPro" id="IPR019618">
    <property type="entry name" value="Spore_germination_GerPA"/>
</dbReference>
<accession>A0ABW3KXW8</accession>
<dbReference type="PANTHER" id="PTHR37808">
    <property type="entry name" value="SPORE GERMINATION PROTEIN-LIKE PROTEIN YDZR-RELATED"/>
    <property type="match status" value="1"/>
</dbReference>
<dbReference type="Pfam" id="PF10676">
    <property type="entry name" value="gerPA"/>
    <property type="match status" value="1"/>
</dbReference>
<name>A0ABW3KXW8_9BACI</name>
<gene>
    <name evidence="1" type="ORF">ACFQ2J_01200</name>
</gene>
<evidence type="ECO:0000313" key="2">
    <source>
        <dbReference type="Proteomes" id="UP001596990"/>
    </source>
</evidence>
<dbReference type="PANTHER" id="PTHR37808:SF3">
    <property type="entry name" value="SPORE GERMINATION PROTEIN GERPA-RELATED"/>
    <property type="match status" value="1"/>
</dbReference>
<proteinExistence type="predicted"/>
<organism evidence="1 2">
    <name type="scientific">Thalassobacillus hwangdonensis</name>
    <dbReference type="NCBI Taxonomy" id="546108"/>
    <lineage>
        <taxon>Bacteria</taxon>
        <taxon>Bacillati</taxon>
        <taxon>Bacillota</taxon>
        <taxon>Bacilli</taxon>
        <taxon>Bacillales</taxon>
        <taxon>Bacillaceae</taxon>
        <taxon>Thalassobacillus</taxon>
    </lineage>
</organism>
<dbReference type="RefSeq" id="WP_386055815.1">
    <property type="nucleotide sequence ID" value="NZ_JBHTKL010000001.1"/>
</dbReference>
<dbReference type="EMBL" id="JBHTKL010000001">
    <property type="protein sequence ID" value="MFD1017800.1"/>
    <property type="molecule type" value="Genomic_DNA"/>
</dbReference>
<comment type="caution">
    <text evidence="1">The sequence shown here is derived from an EMBL/GenBank/DDBJ whole genome shotgun (WGS) entry which is preliminary data.</text>
</comment>
<keyword evidence="2" id="KW-1185">Reference proteome</keyword>
<dbReference type="Proteomes" id="UP001596990">
    <property type="component" value="Unassembled WGS sequence"/>
</dbReference>
<evidence type="ECO:0000313" key="1">
    <source>
        <dbReference type="EMBL" id="MFD1017800.1"/>
    </source>
</evidence>
<protein>
    <submittedName>
        <fullName evidence="1">Spore germination protein</fullName>
    </submittedName>
</protein>
<reference evidence="2" key="1">
    <citation type="journal article" date="2019" name="Int. J. Syst. Evol. Microbiol.">
        <title>The Global Catalogue of Microorganisms (GCM) 10K type strain sequencing project: providing services to taxonomists for standard genome sequencing and annotation.</title>
        <authorList>
            <consortium name="The Broad Institute Genomics Platform"/>
            <consortium name="The Broad Institute Genome Sequencing Center for Infectious Disease"/>
            <person name="Wu L."/>
            <person name="Ma J."/>
        </authorList>
    </citation>
    <scope>NUCLEOTIDE SEQUENCE [LARGE SCALE GENOMIC DNA]</scope>
    <source>
        <strain evidence="2">CCUG 56607</strain>
    </source>
</reference>
<sequence length="74" mass="7623">MPASVGAIKVISVSSSSIFNIGDVYNIAPISTAKTFAGGGSFNTGDGIRIDLNRSITYVRDQDVADQSNTGVIA</sequence>